<dbReference type="GO" id="GO:0016020">
    <property type="term" value="C:membrane"/>
    <property type="evidence" value="ECO:0007669"/>
    <property type="project" value="UniProtKB-SubCell"/>
</dbReference>
<dbReference type="GO" id="GO:0005216">
    <property type="term" value="F:monoatomic ion channel activity"/>
    <property type="evidence" value="ECO:0007669"/>
    <property type="project" value="InterPro"/>
</dbReference>
<sequence>SRIIPMRRWRFMVLRHTRWWSHVTRALVLCVLTFGVLLPLCCHRCLYSYYFLKSWYLEQRSDEALRWSYEEGQEALAYWRDMVVGGAVQGDVSEPPELLVTVVTARRTDGLQYHYLLQVMRRLDVLLRGCGDAPCAAVLVCDVESGFQENEDAMLVEKRFRVVRRGKGLDQDVNVFEKEKRDYVFCLRQSTETMKPMNVVVLEDDALPGTDFFSVVRDLLGRRFISRSLYIKLYHPERLQRYWNPEPYRILEWVGLGVFGASVILLFLAFCTGFALPFSVPLFLFLVAYIMAGAELIGRHYLLELRRISPQLYAVSPATECCTPAMLFPGNTSSHVADLLDTATWKMAEQEKGEKDRTTGQTDGAQRDRQNPDTGEHRLNLAAVYVSDAQHNRNIMFDTTPQAVRLYLLYNHWLLRVCVYVFIMVDLALALFEEPALVPLPLWATSIIELLCLMVFSARLIHYAKVIPRRVFIRDPKNICIIITITLRRAFRSIRNALPQILVVFFLFIFSVLMFSLMALKLLGKRNLKTIDGAPYFTDYLEIVFDLYVLVTTANSPDVMMPAYNYSSFFAIFFILYIVINTYTFMSVFLAVVYNNYKKYLKEEVRQLVKAKRQKLCHAFSLLQEVGGADREPSVSQTRWKQLVRLVQPDISNAHRELLWSVCDPQNTGHVGKMVFVQLADLLNIHVITMKSHTHPLNRWIPAFYQSTFSKLIHSMVQHRMFVYVYDVIILINAVFIGLDEENPAVSMAEWIFLTLYILEILLKLYTFEPHTFFAKHQFWNCDGFSFVPVAGGYTSRQILDIVFILRVLRLIRIVDTIPRFREIINTLIKIGAPMLTFGQLILVVYYIFAMVGMELFKGKVHYFGNDSDDPAHHFCGNVLLNGSAFVRNNYCKNNFNNVVSSFILLLELTVVNQWHNILK</sequence>
<dbReference type="PANTHER" id="PTHR46726:SF1">
    <property type="entry name" value="TWO-PORE CALCIUM CHANNEL 3"/>
    <property type="match status" value="1"/>
</dbReference>
<evidence type="ECO:0000256" key="1">
    <source>
        <dbReference type="ARBA" id="ARBA00004141"/>
    </source>
</evidence>
<name>A0AAE0UK19_9TELE</name>
<feature type="transmembrane region" description="Helical" evidence="6">
    <location>
        <begin position="721"/>
        <end position="739"/>
    </location>
</feature>
<feature type="transmembrane region" description="Helical" evidence="6">
    <location>
        <begin position="569"/>
        <end position="594"/>
    </location>
</feature>
<gene>
    <name evidence="8" type="ORF">QTP70_017097</name>
</gene>
<feature type="domain" description="Ion transport" evidence="7">
    <location>
        <begin position="721"/>
        <end position="919"/>
    </location>
</feature>
<feature type="transmembrane region" description="Helical" evidence="6">
    <location>
        <begin position="282"/>
        <end position="302"/>
    </location>
</feature>
<feature type="transmembrane region" description="Helical" evidence="6">
    <location>
        <begin position="250"/>
        <end position="276"/>
    </location>
</feature>
<evidence type="ECO:0000259" key="7">
    <source>
        <dbReference type="Pfam" id="PF00520"/>
    </source>
</evidence>
<feature type="transmembrane region" description="Helical" evidence="6">
    <location>
        <begin position="413"/>
        <end position="432"/>
    </location>
</feature>
<dbReference type="InterPro" id="IPR027359">
    <property type="entry name" value="Volt_channel_dom_sf"/>
</dbReference>
<evidence type="ECO:0000256" key="6">
    <source>
        <dbReference type="SAM" id="Phobius"/>
    </source>
</evidence>
<dbReference type="Proteomes" id="UP001274896">
    <property type="component" value="Unassembled WGS sequence"/>
</dbReference>
<dbReference type="SUPFAM" id="SSF81324">
    <property type="entry name" value="Voltage-gated potassium channels"/>
    <property type="match status" value="1"/>
</dbReference>
<keyword evidence="4 6" id="KW-0472">Membrane</keyword>
<dbReference type="Gene3D" id="1.10.287.70">
    <property type="match status" value="2"/>
</dbReference>
<dbReference type="EMBL" id="JAUCMX010000026">
    <property type="protein sequence ID" value="KAK3509864.1"/>
    <property type="molecule type" value="Genomic_DNA"/>
</dbReference>
<feature type="compositionally biased region" description="Basic and acidic residues" evidence="5">
    <location>
        <begin position="365"/>
        <end position="374"/>
    </location>
</feature>
<evidence type="ECO:0000256" key="5">
    <source>
        <dbReference type="SAM" id="MobiDB-lite"/>
    </source>
</evidence>
<evidence type="ECO:0000256" key="2">
    <source>
        <dbReference type="ARBA" id="ARBA00022692"/>
    </source>
</evidence>
<evidence type="ECO:0000256" key="3">
    <source>
        <dbReference type="ARBA" id="ARBA00022989"/>
    </source>
</evidence>
<feature type="transmembrane region" description="Helical" evidence="6">
    <location>
        <begin position="828"/>
        <end position="849"/>
    </location>
</feature>
<evidence type="ECO:0000313" key="8">
    <source>
        <dbReference type="EMBL" id="KAK3509864.1"/>
    </source>
</evidence>
<feature type="compositionally biased region" description="Basic and acidic residues" evidence="5">
    <location>
        <begin position="349"/>
        <end position="358"/>
    </location>
</feature>
<protein>
    <recommendedName>
        <fullName evidence="7">Ion transport domain-containing protein</fullName>
    </recommendedName>
</protein>
<comment type="subcellular location">
    <subcellularLocation>
        <location evidence="1">Membrane</location>
        <topology evidence="1">Multi-pass membrane protein</topology>
    </subcellularLocation>
</comment>
<evidence type="ECO:0000313" key="9">
    <source>
        <dbReference type="Proteomes" id="UP001274896"/>
    </source>
</evidence>
<feature type="non-terminal residue" evidence="8">
    <location>
        <position position="920"/>
    </location>
</feature>
<evidence type="ECO:0000256" key="4">
    <source>
        <dbReference type="ARBA" id="ARBA00023136"/>
    </source>
</evidence>
<reference evidence="8" key="1">
    <citation type="submission" date="2023-06" db="EMBL/GenBank/DDBJ databases">
        <title>Male Hemibagrus guttatus genome.</title>
        <authorList>
            <person name="Bian C."/>
        </authorList>
    </citation>
    <scope>NUCLEOTIDE SEQUENCE</scope>
    <source>
        <strain evidence="8">Male_cb2023</strain>
        <tissue evidence="8">Muscle</tissue>
    </source>
</reference>
<feature type="transmembrane region" description="Helical" evidence="6">
    <location>
        <begin position="497"/>
        <end position="520"/>
    </location>
</feature>
<keyword evidence="9" id="KW-1185">Reference proteome</keyword>
<organism evidence="8 9">
    <name type="scientific">Hemibagrus guttatus</name>
    <dbReference type="NCBI Taxonomy" id="175788"/>
    <lineage>
        <taxon>Eukaryota</taxon>
        <taxon>Metazoa</taxon>
        <taxon>Chordata</taxon>
        <taxon>Craniata</taxon>
        <taxon>Vertebrata</taxon>
        <taxon>Euteleostomi</taxon>
        <taxon>Actinopterygii</taxon>
        <taxon>Neopterygii</taxon>
        <taxon>Teleostei</taxon>
        <taxon>Ostariophysi</taxon>
        <taxon>Siluriformes</taxon>
        <taxon>Bagridae</taxon>
        <taxon>Hemibagrus</taxon>
    </lineage>
</organism>
<feature type="region of interest" description="Disordered" evidence="5">
    <location>
        <begin position="349"/>
        <end position="374"/>
    </location>
</feature>
<dbReference type="AlphaFoldDB" id="A0AAE0UK19"/>
<dbReference type="Gene3D" id="1.20.120.350">
    <property type="entry name" value="Voltage-gated potassium channels. Chain C"/>
    <property type="match status" value="1"/>
</dbReference>
<accession>A0AAE0UK19</accession>
<feature type="domain" description="Ion transport" evidence="7">
    <location>
        <begin position="486"/>
        <end position="600"/>
    </location>
</feature>
<dbReference type="Pfam" id="PF00520">
    <property type="entry name" value="Ion_trans"/>
    <property type="match status" value="2"/>
</dbReference>
<keyword evidence="2 6" id="KW-0812">Transmembrane</keyword>
<dbReference type="PANTHER" id="PTHR46726">
    <property type="entry name" value="TWO PORE CHANNEL 3"/>
    <property type="match status" value="1"/>
</dbReference>
<keyword evidence="3 6" id="KW-1133">Transmembrane helix</keyword>
<dbReference type="CDD" id="cd22190">
    <property type="entry name" value="PGAP4"/>
    <property type="match status" value="1"/>
</dbReference>
<comment type="caution">
    <text evidence="8">The sequence shown here is derived from an EMBL/GenBank/DDBJ whole genome shotgun (WGS) entry which is preliminary data.</text>
</comment>
<feature type="transmembrane region" description="Helical" evidence="6">
    <location>
        <begin position="438"/>
        <end position="461"/>
    </location>
</feature>
<proteinExistence type="predicted"/>
<dbReference type="InterPro" id="IPR005821">
    <property type="entry name" value="Ion_trans_dom"/>
</dbReference>
<feature type="transmembrane region" description="Helical" evidence="6">
    <location>
        <begin position="751"/>
        <end position="768"/>
    </location>
</feature>